<feature type="compositionally biased region" description="Basic and acidic residues" evidence="1">
    <location>
        <begin position="167"/>
        <end position="182"/>
    </location>
</feature>
<evidence type="ECO:0000256" key="1">
    <source>
        <dbReference type="SAM" id="MobiDB-lite"/>
    </source>
</evidence>
<reference evidence="2 3" key="1">
    <citation type="submission" date="2016-04" db="EMBL/GenBank/DDBJ databases">
        <title>Polished mammalian reference genomes with single-molecule sequencing and chromosome conformation capture applied to the Capra hircus genome.</title>
        <authorList>
            <person name="Bickhart D.M."/>
            <person name="Koren S."/>
            <person name="Rosen B."/>
            <person name="Hastie A."/>
            <person name="Liachko I."/>
            <person name="Sullivan S.T."/>
            <person name="Burton J."/>
            <person name="Sayre B.L."/>
            <person name="Huson H.J."/>
            <person name="Lee J."/>
            <person name="Lam E."/>
            <person name="Kelley C.M."/>
            <person name="Hutchison J.L."/>
            <person name="Zhou Y."/>
            <person name="Sun J."/>
            <person name="Crisa A."/>
            <person name="Schwartz J.C."/>
            <person name="Hammond J.A."/>
            <person name="Schroeder S.G."/>
            <person name="Liu G.E."/>
            <person name="Dunham M."/>
            <person name="Shendure J."/>
            <person name="Sonstegard T.S."/>
            <person name="Phillippy A.M."/>
            <person name="Van Tassell C.P."/>
            <person name="Smith T.P."/>
        </authorList>
    </citation>
    <scope>NUCLEOTIDE SEQUENCE [LARGE SCALE GENOMIC DNA]</scope>
</reference>
<dbReference type="AlphaFoldDB" id="A0A452DU04"/>
<dbReference type="Proteomes" id="UP000291000">
    <property type="component" value="Chromosome 12"/>
</dbReference>
<protein>
    <submittedName>
        <fullName evidence="2">Uncharacterized protein</fullName>
    </submittedName>
</protein>
<dbReference type="OMA" id="IVVDIHH"/>
<sequence>VMRLLDNQLWELGAIAAGLDVQREQAVVIARQQVGTEPVLAGVGVVCTGEREAGARDVHLNLVRGEGGSVVVDVLDLYLDHTDLLVIGEHLEGQLALGVVAAQRLAVNALFSVEEPAVRFHVQQVRPARLASPATTPGLQSSILADVADHRAGALLLRHGVVQVFERQGRSPEEETATDGKVHPRPAGCWQKQPDCRG</sequence>
<reference evidence="2" key="2">
    <citation type="submission" date="2025-08" db="UniProtKB">
        <authorList>
            <consortium name="Ensembl"/>
        </authorList>
    </citation>
    <scope>IDENTIFICATION</scope>
</reference>
<name>A0A452DU04_CAPHI</name>
<feature type="region of interest" description="Disordered" evidence="1">
    <location>
        <begin position="167"/>
        <end position="198"/>
    </location>
</feature>
<reference evidence="2" key="3">
    <citation type="submission" date="2025-09" db="UniProtKB">
        <authorList>
            <consortium name="Ensembl"/>
        </authorList>
    </citation>
    <scope>IDENTIFICATION</scope>
</reference>
<dbReference type="EMBL" id="LWLT01000013">
    <property type="status" value="NOT_ANNOTATED_CDS"/>
    <property type="molecule type" value="Genomic_DNA"/>
</dbReference>
<keyword evidence="3" id="KW-1185">Reference proteome</keyword>
<proteinExistence type="predicted"/>
<evidence type="ECO:0000313" key="3">
    <source>
        <dbReference type="Proteomes" id="UP000291000"/>
    </source>
</evidence>
<dbReference type="Ensembl" id="ENSCHIT00000009890.1">
    <property type="protein sequence ID" value="ENSCHIP00000003256.1"/>
    <property type="gene ID" value="ENSCHIG00000007273.1"/>
</dbReference>
<accession>A0A452DU04</accession>
<organism evidence="2 3">
    <name type="scientific">Capra hircus</name>
    <name type="common">Goat</name>
    <dbReference type="NCBI Taxonomy" id="9925"/>
    <lineage>
        <taxon>Eukaryota</taxon>
        <taxon>Metazoa</taxon>
        <taxon>Chordata</taxon>
        <taxon>Craniata</taxon>
        <taxon>Vertebrata</taxon>
        <taxon>Euteleostomi</taxon>
        <taxon>Mammalia</taxon>
        <taxon>Eutheria</taxon>
        <taxon>Laurasiatheria</taxon>
        <taxon>Artiodactyla</taxon>
        <taxon>Ruminantia</taxon>
        <taxon>Pecora</taxon>
        <taxon>Bovidae</taxon>
        <taxon>Caprinae</taxon>
        <taxon>Capra</taxon>
    </lineage>
</organism>
<dbReference type="GeneTree" id="ENSGT00900000143708"/>
<dbReference type="Bgee" id="ENSCHIG00000007273">
    <property type="expression patterns" value="Expressed in frontal cortex and 2 other cell types or tissues"/>
</dbReference>
<evidence type="ECO:0000313" key="2">
    <source>
        <dbReference type="Ensembl" id="ENSCHIP00000003256.1"/>
    </source>
</evidence>